<keyword evidence="1" id="KW-0472">Membrane</keyword>
<feature type="transmembrane region" description="Helical" evidence="1">
    <location>
        <begin position="840"/>
        <end position="857"/>
    </location>
</feature>
<feature type="transmembrane region" description="Helical" evidence="1">
    <location>
        <begin position="529"/>
        <end position="547"/>
    </location>
</feature>
<feature type="transmembrane region" description="Helical" evidence="1">
    <location>
        <begin position="225"/>
        <end position="244"/>
    </location>
</feature>
<dbReference type="PANTHER" id="PTHR38454:SF1">
    <property type="entry name" value="INTEGRAL MEMBRANE PROTEIN"/>
    <property type="match status" value="1"/>
</dbReference>
<feature type="transmembrane region" description="Helical" evidence="1">
    <location>
        <begin position="172"/>
        <end position="187"/>
    </location>
</feature>
<dbReference type="Proteomes" id="UP000321168">
    <property type="component" value="Unassembled WGS sequence"/>
</dbReference>
<protein>
    <submittedName>
        <fullName evidence="2">YfhO family protein</fullName>
    </submittedName>
</protein>
<organism evidence="2 3">
    <name type="scientific">Luteibaculum oceani</name>
    <dbReference type="NCBI Taxonomy" id="1294296"/>
    <lineage>
        <taxon>Bacteria</taxon>
        <taxon>Pseudomonadati</taxon>
        <taxon>Bacteroidota</taxon>
        <taxon>Flavobacteriia</taxon>
        <taxon>Flavobacteriales</taxon>
        <taxon>Luteibaculaceae</taxon>
        <taxon>Luteibaculum</taxon>
    </lineage>
</organism>
<proteinExistence type="predicted"/>
<feature type="transmembrane region" description="Helical" evidence="1">
    <location>
        <begin position="193"/>
        <end position="213"/>
    </location>
</feature>
<dbReference type="RefSeq" id="WP_147014267.1">
    <property type="nucleotide sequence ID" value="NZ_VORB01000004.1"/>
</dbReference>
<name>A0A5C6VEH9_9FLAO</name>
<accession>A0A5C6VEH9</accession>
<gene>
    <name evidence="2" type="ORF">FRX97_05890</name>
</gene>
<keyword evidence="1" id="KW-1133">Transmembrane helix</keyword>
<feature type="transmembrane region" description="Helical" evidence="1">
    <location>
        <begin position="12"/>
        <end position="30"/>
    </location>
</feature>
<evidence type="ECO:0000256" key="1">
    <source>
        <dbReference type="SAM" id="Phobius"/>
    </source>
</evidence>
<sequence>MNNILPKLKGPLLAVAIFFGLTFAFFYPAFNGYKIKQGDIKNFMGMSHEVVHHRNTTGEQSLWTNSMFGGMPVFQISTVYADHALRFVDKALTLFIPNNSRLFFLYLISFYLMGLLLGWRNELSIIGAIGFAFSTYFIVILEAGHNSKAHAIGYMPLVFGAFHKLWKSDKKLLYGGLFALTLALEIWCNHVQITYYLGILLGFYSLFKVYGVVKDKSFPNFTKTVGFAAIATILAVAANFASLYNTYTYSKATTRGGSVLTIKPNGESNEDIVTSGLDRDYVVQWSYGLQESWTLLIPNAKGGATSAIGMDNKAVRKAPRALQQSIAQSNSYWGNQAFTSGPVYVGAIVVFLFLLACFWIQGRLKWVIIISTVLALALSWGKNFMGLTNFFLDFIPGYNKFRAVTIILALLEFTIPLLAFMGIEKMLRERFTWEDHKKTFYGVSGAVLGLLLLFWLIPDTFFSFLSETEKQNFLGASNGANAVQIQNYIDALKEVRISIFKSDVLRSLAFIVFAAFLVMAYLKGQIKKSYVFIIGLGVLILADLWPVNKRYLNTEKERGQYVNWEKKESAVVPAPPSAADNQILQAELRENPQLAQEINVAIQNARAEKPNLSQLEQEKIKFAILNLNSNYRVLNLARSTFNDSYTSFYHKSIGGYHGAKLRRYQDIIDFHYAGGLNFQVLNMLNTKYFIQNREGRLIAIPNNERFGNAWMVSNLIEVTSPNDAILALKEDASDLRNEVVVNVSDFPELKAYSPQLDSTASISLTSYLPNELTYSFNAQKEQLVVFSEIYYQPGWKAYIDGVEVDHFRANYILRAMKVPEGQHEIKFVFNPEMYSTGNKINLAASILILLLLGAGIYRDQKAN</sequence>
<dbReference type="AlphaFoldDB" id="A0A5C6VEH9"/>
<feature type="transmembrane region" description="Helical" evidence="1">
    <location>
        <begin position="401"/>
        <end position="420"/>
    </location>
</feature>
<feature type="transmembrane region" description="Helical" evidence="1">
    <location>
        <begin position="504"/>
        <end position="522"/>
    </location>
</feature>
<dbReference type="InterPro" id="IPR018580">
    <property type="entry name" value="Uncharacterised_YfhO"/>
</dbReference>
<feature type="transmembrane region" description="Helical" evidence="1">
    <location>
        <begin position="125"/>
        <end position="144"/>
    </location>
</feature>
<feature type="transmembrane region" description="Helical" evidence="1">
    <location>
        <begin position="102"/>
        <end position="119"/>
    </location>
</feature>
<dbReference type="Pfam" id="PF09586">
    <property type="entry name" value="YfhO"/>
    <property type="match status" value="1"/>
</dbReference>
<feature type="transmembrane region" description="Helical" evidence="1">
    <location>
        <begin position="364"/>
        <end position="381"/>
    </location>
</feature>
<dbReference type="PANTHER" id="PTHR38454">
    <property type="entry name" value="INTEGRAL MEMBRANE PROTEIN-RELATED"/>
    <property type="match status" value="1"/>
</dbReference>
<comment type="caution">
    <text evidence="2">The sequence shown here is derived from an EMBL/GenBank/DDBJ whole genome shotgun (WGS) entry which is preliminary data.</text>
</comment>
<feature type="transmembrane region" description="Helical" evidence="1">
    <location>
        <begin position="341"/>
        <end position="359"/>
    </location>
</feature>
<keyword evidence="1" id="KW-0812">Transmembrane</keyword>
<evidence type="ECO:0000313" key="2">
    <source>
        <dbReference type="EMBL" id="TXC81538.1"/>
    </source>
</evidence>
<dbReference type="OrthoDB" id="9772884at2"/>
<reference evidence="2 3" key="1">
    <citation type="submission" date="2019-08" db="EMBL/GenBank/DDBJ databases">
        <title>Genome of Luteibaculum oceani JCM 18817.</title>
        <authorList>
            <person name="Bowman J.P."/>
        </authorList>
    </citation>
    <scope>NUCLEOTIDE SEQUENCE [LARGE SCALE GENOMIC DNA]</scope>
    <source>
        <strain evidence="2 3">JCM 18817</strain>
    </source>
</reference>
<dbReference type="EMBL" id="VORB01000004">
    <property type="protein sequence ID" value="TXC81538.1"/>
    <property type="molecule type" value="Genomic_DNA"/>
</dbReference>
<evidence type="ECO:0000313" key="3">
    <source>
        <dbReference type="Proteomes" id="UP000321168"/>
    </source>
</evidence>
<feature type="transmembrane region" description="Helical" evidence="1">
    <location>
        <begin position="440"/>
        <end position="457"/>
    </location>
</feature>
<keyword evidence="3" id="KW-1185">Reference proteome</keyword>